<comment type="similarity">
    <text evidence="1 7">Belongs to the cytochrome P450 family.</text>
</comment>
<evidence type="ECO:0000256" key="7">
    <source>
        <dbReference type="RuleBase" id="RU000461"/>
    </source>
</evidence>
<name>A0A3E0HLF6_9PSEU</name>
<dbReference type="GO" id="GO:0008395">
    <property type="term" value="F:steroid hydroxylase activity"/>
    <property type="evidence" value="ECO:0007669"/>
    <property type="project" value="TreeGrafter"/>
</dbReference>
<keyword evidence="5 7" id="KW-0408">Iron</keyword>
<dbReference type="InterPro" id="IPR017972">
    <property type="entry name" value="Cyt_P450_CS"/>
</dbReference>
<keyword evidence="2 7" id="KW-0349">Heme</keyword>
<sequence length="399" mass="44332">MTRTQAVDLCDPDLFASNEFWSAFAWLRANDPVHWHEEPEGPGFWAVTRYKDITAVYADHESFSSRYGMRLGSNADAVAAVAQRMLIVSDVPDHTQLKRVLSRAFAPGEMPRLEQVVTRVVRQVVAEAVETGELDFIEVAKLLPNYVVCAVMDLPRSEWAWVGQTTTDAFEGADEQTRSGANSEIFLYFDDLVRQRRGSDAEDFISRIIREPRVVDGGERLLTDEEVIFNCNGVLSGANETTRYSTAGGVLALAQNPDQWQELRGASAEGISTAVEEILRWTVPGMHTMRTVTRPVSIGGVELAVGDRVTNWNGSANRDEELFAEADRFRVGRRPNRHIAFGSGRHLCLGARLARLEMAAFFGELVERVAAIEITGEPVFNASNFTWGLTALPVRLVAR</sequence>
<gene>
    <name evidence="8" type="ORF">BCF44_106355</name>
</gene>
<dbReference type="GO" id="GO:0005506">
    <property type="term" value="F:iron ion binding"/>
    <property type="evidence" value="ECO:0007669"/>
    <property type="project" value="InterPro"/>
</dbReference>
<evidence type="ECO:0000256" key="2">
    <source>
        <dbReference type="ARBA" id="ARBA00022617"/>
    </source>
</evidence>
<dbReference type="GO" id="GO:0020037">
    <property type="term" value="F:heme binding"/>
    <property type="evidence" value="ECO:0007669"/>
    <property type="project" value="InterPro"/>
</dbReference>
<dbReference type="PANTHER" id="PTHR46696">
    <property type="entry name" value="P450, PUTATIVE (EUROFUNG)-RELATED"/>
    <property type="match status" value="1"/>
</dbReference>
<keyword evidence="6 7" id="KW-0503">Monooxygenase</keyword>
<reference evidence="8 9" key="1">
    <citation type="submission" date="2018-08" db="EMBL/GenBank/DDBJ databases">
        <title>Genomic Encyclopedia of Archaeal and Bacterial Type Strains, Phase II (KMG-II): from individual species to whole genera.</title>
        <authorList>
            <person name="Goeker M."/>
        </authorList>
    </citation>
    <scope>NUCLEOTIDE SEQUENCE [LARGE SCALE GENOMIC DNA]</scope>
    <source>
        <strain evidence="8 9">DSM 45791</strain>
    </source>
</reference>
<dbReference type="RefSeq" id="WP_116175820.1">
    <property type="nucleotide sequence ID" value="NZ_CP144375.1"/>
</dbReference>
<dbReference type="FunFam" id="1.10.630.10:FF:000018">
    <property type="entry name" value="Cytochrome P450 monooxygenase"/>
    <property type="match status" value="1"/>
</dbReference>
<evidence type="ECO:0000313" key="8">
    <source>
        <dbReference type="EMBL" id="REH47190.1"/>
    </source>
</evidence>
<dbReference type="Proteomes" id="UP000256269">
    <property type="component" value="Unassembled WGS sequence"/>
</dbReference>
<dbReference type="AlphaFoldDB" id="A0A3E0HLF6"/>
<dbReference type="CDD" id="cd11033">
    <property type="entry name" value="CYP142-like"/>
    <property type="match status" value="1"/>
</dbReference>
<keyword evidence="3 7" id="KW-0479">Metal-binding</keyword>
<dbReference type="SUPFAM" id="SSF48264">
    <property type="entry name" value="Cytochrome P450"/>
    <property type="match status" value="1"/>
</dbReference>
<dbReference type="OrthoDB" id="5241086at2"/>
<dbReference type="PROSITE" id="PS00086">
    <property type="entry name" value="CYTOCHROME_P450"/>
    <property type="match status" value="1"/>
</dbReference>
<protein>
    <submittedName>
        <fullName evidence="8">Cytochrome P450</fullName>
    </submittedName>
</protein>
<dbReference type="PANTHER" id="PTHR46696:SF4">
    <property type="entry name" value="BIOTIN BIOSYNTHESIS CYTOCHROME P450"/>
    <property type="match status" value="1"/>
</dbReference>
<dbReference type="Gene3D" id="1.10.630.10">
    <property type="entry name" value="Cytochrome P450"/>
    <property type="match status" value="1"/>
</dbReference>
<dbReference type="InterPro" id="IPR002397">
    <property type="entry name" value="Cyt_P450_B"/>
</dbReference>
<evidence type="ECO:0000256" key="3">
    <source>
        <dbReference type="ARBA" id="ARBA00022723"/>
    </source>
</evidence>
<keyword evidence="4 7" id="KW-0560">Oxidoreductase</keyword>
<proteinExistence type="inferred from homology"/>
<dbReference type="EMBL" id="QUNO01000006">
    <property type="protein sequence ID" value="REH47190.1"/>
    <property type="molecule type" value="Genomic_DNA"/>
</dbReference>
<dbReference type="InterPro" id="IPR036396">
    <property type="entry name" value="Cyt_P450_sf"/>
</dbReference>
<organism evidence="8 9">
    <name type="scientific">Kutzneria buriramensis</name>
    <dbReference type="NCBI Taxonomy" id="1045776"/>
    <lineage>
        <taxon>Bacteria</taxon>
        <taxon>Bacillati</taxon>
        <taxon>Actinomycetota</taxon>
        <taxon>Actinomycetes</taxon>
        <taxon>Pseudonocardiales</taxon>
        <taxon>Pseudonocardiaceae</taxon>
        <taxon>Kutzneria</taxon>
    </lineage>
</organism>
<evidence type="ECO:0000256" key="1">
    <source>
        <dbReference type="ARBA" id="ARBA00010617"/>
    </source>
</evidence>
<keyword evidence="9" id="KW-1185">Reference proteome</keyword>
<dbReference type="InterPro" id="IPR001128">
    <property type="entry name" value="Cyt_P450"/>
</dbReference>
<evidence type="ECO:0000256" key="4">
    <source>
        <dbReference type="ARBA" id="ARBA00023002"/>
    </source>
</evidence>
<dbReference type="GO" id="GO:0036199">
    <property type="term" value="F:cholest-4-en-3-one 26-monooxygenase activity"/>
    <property type="evidence" value="ECO:0007669"/>
    <property type="project" value="TreeGrafter"/>
</dbReference>
<evidence type="ECO:0000256" key="5">
    <source>
        <dbReference type="ARBA" id="ARBA00023004"/>
    </source>
</evidence>
<evidence type="ECO:0000256" key="6">
    <source>
        <dbReference type="ARBA" id="ARBA00023033"/>
    </source>
</evidence>
<dbReference type="GO" id="GO:0006707">
    <property type="term" value="P:cholesterol catabolic process"/>
    <property type="evidence" value="ECO:0007669"/>
    <property type="project" value="TreeGrafter"/>
</dbReference>
<comment type="caution">
    <text evidence="8">The sequence shown here is derived from an EMBL/GenBank/DDBJ whole genome shotgun (WGS) entry which is preliminary data.</text>
</comment>
<evidence type="ECO:0000313" key="9">
    <source>
        <dbReference type="Proteomes" id="UP000256269"/>
    </source>
</evidence>
<dbReference type="Pfam" id="PF00067">
    <property type="entry name" value="p450"/>
    <property type="match status" value="1"/>
</dbReference>
<accession>A0A3E0HLF6</accession>
<dbReference type="PRINTS" id="PR00359">
    <property type="entry name" value="BP450"/>
</dbReference>